<dbReference type="Pfam" id="PF00672">
    <property type="entry name" value="HAMP"/>
    <property type="match status" value="1"/>
</dbReference>
<comment type="caution">
    <text evidence="16">The sequence shown here is derived from an EMBL/GenBank/DDBJ whole genome shotgun (WGS) entry which is preliminary data.</text>
</comment>
<dbReference type="CDD" id="cd00082">
    <property type="entry name" value="HisKA"/>
    <property type="match status" value="1"/>
</dbReference>
<keyword evidence="9" id="KW-0418">Kinase</keyword>
<evidence type="ECO:0000256" key="12">
    <source>
        <dbReference type="ARBA" id="ARBA00023012"/>
    </source>
</evidence>
<keyword evidence="12" id="KW-0902">Two-component regulatory system</keyword>
<dbReference type="PANTHER" id="PTHR44936">
    <property type="entry name" value="SENSOR PROTEIN CREC"/>
    <property type="match status" value="1"/>
</dbReference>
<dbReference type="RefSeq" id="WP_203937089.1">
    <property type="nucleotide sequence ID" value="NZ_BAAAGJ010000005.1"/>
</dbReference>
<evidence type="ECO:0000256" key="6">
    <source>
        <dbReference type="ARBA" id="ARBA00022679"/>
    </source>
</evidence>
<proteinExistence type="predicted"/>
<evidence type="ECO:0000256" key="1">
    <source>
        <dbReference type="ARBA" id="ARBA00000085"/>
    </source>
</evidence>
<dbReference type="SMART" id="SM00304">
    <property type="entry name" value="HAMP"/>
    <property type="match status" value="1"/>
</dbReference>
<dbReference type="InterPro" id="IPR050980">
    <property type="entry name" value="2C_sensor_his_kinase"/>
</dbReference>
<evidence type="ECO:0000313" key="17">
    <source>
        <dbReference type="Proteomes" id="UP000652013"/>
    </source>
</evidence>
<evidence type="ECO:0000256" key="10">
    <source>
        <dbReference type="ARBA" id="ARBA00022840"/>
    </source>
</evidence>
<dbReference type="GO" id="GO:0005886">
    <property type="term" value="C:plasma membrane"/>
    <property type="evidence" value="ECO:0007669"/>
    <property type="project" value="UniProtKB-SubCell"/>
</dbReference>
<reference evidence="16" key="1">
    <citation type="submission" date="2021-01" db="EMBL/GenBank/DDBJ databases">
        <title>Whole genome shotgun sequence of Spirilliplanes yamanashiensis NBRC 15828.</title>
        <authorList>
            <person name="Komaki H."/>
            <person name="Tamura T."/>
        </authorList>
    </citation>
    <scope>NUCLEOTIDE SEQUENCE</scope>
    <source>
        <strain evidence="16">NBRC 15828</strain>
    </source>
</reference>
<keyword evidence="7 14" id="KW-0812">Transmembrane</keyword>
<dbReference type="InterPro" id="IPR036097">
    <property type="entry name" value="HisK_dim/P_sf"/>
</dbReference>
<feature type="domain" description="HAMP" evidence="15">
    <location>
        <begin position="76"/>
        <end position="129"/>
    </location>
</feature>
<gene>
    <name evidence="16" type="ORF">Sya03_11100</name>
</gene>
<evidence type="ECO:0000256" key="4">
    <source>
        <dbReference type="ARBA" id="ARBA00022475"/>
    </source>
</evidence>
<evidence type="ECO:0000256" key="7">
    <source>
        <dbReference type="ARBA" id="ARBA00022692"/>
    </source>
</evidence>
<keyword evidence="10" id="KW-0067">ATP-binding</keyword>
<dbReference type="EC" id="2.7.13.3" evidence="3"/>
<evidence type="ECO:0000256" key="5">
    <source>
        <dbReference type="ARBA" id="ARBA00022553"/>
    </source>
</evidence>
<feature type="compositionally biased region" description="Basic and acidic residues" evidence="13">
    <location>
        <begin position="167"/>
        <end position="179"/>
    </location>
</feature>
<keyword evidence="6" id="KW-0808">Transferase</keyword>
<keyword evidence="8" id="KW-0547">Nucleotide-binding</keyword>
<evidence type="ECO:0000256" key="11">
    <source>
        <dbReference type="ARBA" id="ARBA00022989"/>
    </source>
</evidence>
<dbReference type="PANTHER" id="PTHR44936:SF9">
    <property type="entry name" value="SENSOR PROTEIN CREC"/>
    <property type="match status" value="1"/>
</dbReference>
<evidence type="ECO:0000256" key="8">
    <source>
        <dbReference type="ARBA" id="ARBA00022741"/>
    </source>
</evidence>
<dbReference type="SUPFAM" id="SSF158472">
    <property type="entry name" value="HAMP domain-like"/>
    <property type="match status" value="1"/>
</dbReference>
<dbReference type="InterPro" id="IPR003660">
    <property type="entry name" value="HAMP_dom"/>
</dbReference>
<protein>
    <recommendedName>
        <fullName evidence="3">histidine kinase</fullName>
        <ecNumber evidence="3">2.7.13.3</ecNumber>
    </recommendedName>
</protein>
<comment type="catalytic activity">
    <reaction evidence="1">
        <text>ATP + protein L-histidine = ADP + protein N-phospho-L-histidine.</text>
        <dbReference type="EC" id="2.7.13.3"/>
    </reaction>
</comment>
<dbReference type="Pfam" id="PF00512">
    <property type="entry name" value="HisKA"/>
    <property type="match status" value="1"/>
</dbReference>
<evidence type="ECO:0000313" key="16">
    <source>
        <dbReference type="EMBL" id="GIJ01758.1"/>
    </source>
</evidence>
<name>A0A8J3Y4U6_9ACTN</name>
<feature type="transmembrane region" description="Helical" evidence="14">
    <location>
        <begin position="52"/>
        <end position="75"/>
    </location>
</feature>
<keyword evidence="4" id="KW-1003">Cell membrane</keyword>
<feature type="compositionally biased region" description="Low complexity" evidence="13">
    <location>
        <begin position="197"/>
        <end position="206"/>
    </location>
</feature>
<evidence type="ECO:0000256" key="13">
    <source>
        <dbReference type="SAM" id="MobiDB-lite"/>
    </source>
</evidence>
<dbReference type="SUPFAM" id="SSF47384">
    <property type="entry name" value="Homodimeric domain of signal transducing histidine kinase"/>
    <property type="match status" value="1"/>
</dbReference>
<organism evidence="16 17">
    <name type="scientific">Spirilliplanes yamanashiensis</name>
    <dbReference type="NCBI Taxonomy" id="42233"/>
    <lineage>
        <taxon>Bacteria</taxon>
        <taxon>Bacillati</taxon>
        <taxon>Actinomycetota</taxon>
        <taxon>Actinomycetes</taxon>
        <taxon>Micromonosporales</taxon>
        <taxon>Micromonosporaceae</taxon>
        <taxon>Spirilliplanes</taxon>
    </lineage>
</organism>
<keyword evidence="17" id="KW-1185">Reference proteome</keyword>
<feature type="region of interest" description="Disordered" evidence="13">
    <location>
        <begin position="167"/>
        <end position="215"/>
    </location>
</feature>
<sequence>MHEYHQRAAGRRPGPTGDELFVTVPATSGQTVRGALRITYPAEAVSSRTGQVWWLLAGVGLLVLLAAAALAVALARWMTRPVRELEQATAQLASGTLGTLPPADLGPPELRRLAATFTATAQRLQHLIEAQRAFAADASHQLKTPLTALRLRLENLEPDLDPRVHASLDEAVAETDRLTRMARPSGRSRPYRERSTRSSTTCSPTPCGSPRPAAP</sequence>
<evidence type="ECO:0000259" key="15">
    <source>
        <dbReference type="PROSITE" id="PS50885"/>
    </source>
</evidence>
<keyword evidence="5" id="KW-0597">Phosphoprotein</keyword>
<dbReference type="GO" id="GO:0000155">
    <property type="term" value="F:phosphorelay sensor kinase activity"/>
    <property type="evidence" value="ECO:0007669"/>
    <property type="project" value="InterPro"/>
</dbReference>
<evidence type="ECO:0000256" key="2">
    <source>
        <dbReference type="ARBA" id="ARBA00004651"/>
    </source>
</evidence>
<dbReference type="EMBL" id="BOOY01000006">
    <property type="protein sequence ID" value="GIJ01758.1"/>
    <property type="molecule type" value="Genomic_DNA"/>
</dbReference>
<evidence type="ECO:0000256" key="14">
    <source>
        <dbReference type="SAM" id="Phobius"/>
    </source>
</evidence>
<dbReference type="PROSITE" id="PS50885">
    <property type="entry name" value="HAMP"/>
    <property type="match status" value="1"/>
</dbReference>
<accession>A0A8J3Y4U6</accession>
<dbReference type="SMART" id="SM00388">
    <property type="entry name" value="HisKA"/>
    <property type="match status" value="1"/>
</dbReference>
<comment type="subcellular location">
    <subcellularLocation>
        <location evidence="2">Cell membrane</location>
        <topology evidence="2">Multi-pass membrane protein</topology>
    </subcellularLocation>
</comment>
<dbReference type="Gene3D" id="1.10.287.130">
    <property type="match status" value="1"/>
</dbReference>
<evidence type="ECO:0000256" key="3">
    <source>
        <dbReference type="ARBA" id="ARBA00012438"/>
    </source>
</evidence>
<dbReference type="InterPro" id="IPR003661">
    <property type="entry name" value="HisK_dim/P_dom"/>
</dbReference>
<dbReference type="GO" id="GO:0005524">
    <property type="term" value="F:ATP binding"/>
    <property type="evidence" value="ECO:0007669"/>
    <property type="project" value="UniProtKB-KW"/>
</dbReference>
<dbReference type="Proteomes" id="UP000652013">
    <property type="component" value="Unassembled WGS sequence"/>
</dbReference>
<keyword evidence="11 14" id="KW-1133">Transmembrane helix</keyword>
<keyword evidence="14" id="KW-0472">Membrane</keyword>
<dbReference type="CDD" id="cd06225">
    <property type="entry name" value="HAMP"/>
    <property type="match status" value="1"/>
</dbReference>
<evidence type="ECO:0000256" key="9">
    <source>
        <dbReference type="ARBA" id="ARBA00022777"/>
    </source>
</evidence>
<dbReference type="AlphaFoldDB" id="A0A8J3Y4U6"/>
<dbReference type="Gene3D" id="6.10.340.10">
    <property type="match status" value="1"/>
</dbReference>